<evidence type="ECO:0000313" key="2">
    <source>
        <dbReference type="EMBL" id="CAE6397399.1"/>
    </source>
</evidence>
<sequence length="154" mass="16843">MGEIDDIFSGKSKDKGNLKEADPKPTSEHKAAPKKKKKKSKKPTESEASAKDLNGQTVPVEVPPANAGTKRKVPETIVDPSLEVQAKKKKASSSKEGKKTTAIDSDDERFRDSRGTGPRRKTEEGYLIYKEDELGINDEAGDTPLCPFDCDCCF</sequence>
<gene>
    <name evidence="2" type="ORF">RDB_LOCUS51749</name>
</gene>
<feature type="region of interest" description="Disordered" evidence="1">
    <location>
        <begin position="1"/>
        <end position="126"/>
    </location>
</feature>
<reference evidence="2" key="1">
    <citation type="submission" date="2021-01" db="EMBL/GenBank/DDBJ databases">
        <authorList>
            <person name="Kaushik A."/>
        </authorList>
    </citation>
    <scope>NUCLEOTIDE SEQUENCE</scope>
    <source>
        <strain evidence="2">AG1-1C</strain>
    </source>
</reference>
<dbReference type="Proteomes" id="UP000663846">
    <property type="component" value="Unassembled WGS sequence"/>
</dbReference>
<accession>A0A8H2WN04</accession>
<proteinExistence type="predicted"/>
<evidence type="ECO:0000256" key="1">
    <source>
        <dbReference type="SAM" id="MobiDB-lite"/>
    </source>
</evidence>
<feature type="compositionally biased region" description="Basic and acidic residues" evidence="1">
    <location>
        <begin position="108"/>
        <end position="126"/>
    </location>
</feature>
<dbReference type="AlphaFoldDB" id="A0A8H2WN04"/>
<dbReference type="EMBL" id="CAJMWS010000300">
    <property type="protein sequence ID" value="CAE6397399.1"/>
    <property type="molecule type" value="Genomic_DNA"/>
</dbReference>
<feature type="compositionally biased region" description="Basic residues" evidence="1">
    <location>
        <begin position="32"/>
        <end position="41"/>
    </location>
</feature>
<dbReference type="PANTHER" id="PTHR34066:SF1">
    <property type="entry name" value="DUF1764 FAMILY PROTEIN"/>
    <property type="match status" value="1"/>
</dbReference>
<feature type="compositionally biased region" description="Basic and acidic residues" evidence="1">
    <location>
        <begin position="11"/>
        <end position="31"/>
    </location>
</feature>
<comment type="caution">
    <text evidence="2">The sequence shown here is derived from an EMBL/GenBank/DDBJ whole genome shotgun (WGS) entry which is preliminary data.</text>
</comment>
<name>A0A8H2WN04_9AGAM</name>
<protein>
    <recommendedName>
        <fullName evidence="4">DUF1764-domain-containing protein</fullName>
    </recommendedName>
</protein>
<dbReference type="InterPro" id="IPR013885">
    <property type="entry name" value="DUF1764_euk"/>
</dbReference>
<organism evidence="2 3">
    <name type="scientific">Rhizoctonia solani</name>
    <dbReference type="NCBI Taxonomy" id="456999"/>
    <lineage>
        <taxon>Eukaryota</taxon>
        <taxon>Fungi</taxon>
        <taxon>Dikarya</taxon>
        <taxon>Basidiomycota</taxon>
        <taxon>Agaricomycotina</taxon>
        <taxon>Agaricomycetes</taxon>
        <taxon>Cantharellales</taxon>
        <taxon>Ceratobasidiaceae</taxon>
        <taxon>Rhizoctonia</taxon>
    </lineage>
</organism>
<dbReference type="Pfam" id="PF08576">
    <property type="entry name" value="DUF1764"/>
    <property type="match status" value="1"/>
</dbReference>
<evidence type="ECO:0008006" key="4">
    <source>
        <dbReference type="Google" id="ProtNLM"/>
    </source>
</evidence>
<evidence type="ECO:0000313" key="3">
    <source>
        <dbReference type="Proteomes" id="UP000663846"/>
    </source>
</evidence>
<dbReference type="PANTHER" id="PTHR34066">
    <property type="entry name" value="GROWTH FACTOR 2"/>
    <property type="match status" value="1"/>
</dbReference>